<dbReference type="OrthoDB" id="9798176at2"/>
<evidence type="ECO:0000256" key="2">
    <source>
        <dbReference type="ARBA" id="ARBA00009959"/>
    </source>
</evidence>
<dbReference type="Pfam" id="PF09827">
    <property type="entry name" value="CRISPR_Cas2"/>
    <property type="match status" value="1"/>
</dbReference>
<dbReference type="InterPro" id="IPR019199">
    <property type="entry name" value="Virulence_VapD/CRISPR_Cas2"/>
</dbReference>
<accession>A0A1I6SRI9</accession>
<feature type="binding site" evidence="9">
    <location>
        <position position="7"/>
    </location>
    <ligand>
        <name>Mg(2+)</name>
        <dbReference type="ChEBI" id="CHEBI:18420"/>
        <note>catalytic</note>
    </ligand>
</feature>
<dbReference type="AlphaFoldDB" id="A0A1I6SRI9"/>
<keyword evidence="11" id="KW-1185">Reference proteome</keyword>
<dbReference type="NCBIfam" id="TIGR01573">
    <property type="entry name" value="cas2"/>
    <property type="match status" value="1"/>
</dbReference>
<evidence type="ECO:0000256" key="5">
    <source>
        <dbReference type="ARBA" id="ARBA00022759"/>
    </source>
</evidence>
<dbReference type="EC" id="3.1.-.-" evidence="9"/>
<protein>
    <recommendedName>
        <fullName evidence="9">CRISPR-associated endoribonuclease Cas2</fullName>
        <ecNumber evidence="9">3.1.-.-</ecNumber>
    </recommendedName>
</protein>
<keyword evidence="4 9" id="KW-0479">Metal-binding</keyword>
<comment type="subunit">
    <text evidence="9">Homodimer, forms a heterotetramer with a Cas1 homodimer.</text>
</comment>
<dbReference type="GO" id="GO:0016787">
    <property type="term" value="F:hydrolase activity"/>
    <property type="evidence" value="ECO:0007669"/>
    <property type="project" value="UniProtKB-KW"/>
</dbReference>
<dbReference type="RefSeq" id="WP_090230295.1">
    <property type="nucleotide sequence ID" value="NZ_FOZP01000010.1"/>
</dbReference>
<comment type="cofactor">
    <cofactor evidence="1 9">
        <name>Mg(2+)</name>
        <dbReference type="ChEBI" id="CHEBI:18420"/>
    </cofactor>
</comment>
<organism evidence="10 11">
    <name type="scientific">Lutibacter maritimus</name>
    <dbReference type="NCBI Taxonomy" id="593133"/>
    <lineage>
        <taxon>Bacteria</taxon>
        <taxon>Pseudomonadati</taxon>
        <taxon>Bacteroidota</taxon>
        <taxon>Flavobacteriia</taxon>
        <taxon>Flavobacteriales</taxon>
        <taxon>Flavobacteriaceae</taxon>
        <taxon>Lutibacter</taxon>
    </lineage>
</organism>
<reference evidence="11" key="1">
    <citation type="submission" date="2016-10" db="EMBL/GenBank/DDBJ databases">
        <authorList>
            <person name="Varghese N."/>
            <person name="Submissions S."/>
        </authorList>
    </citation>
    <scope>NUCLEOTIDE SEQUENCE [LARGE SCALE GENOMIC DNA]</scope>
    <source>
        <strain evidence="11">DSM 24450</strain>
    </source>
</reference>
<dbReference type="InterPro" id="IPR021127">
    <property type="entry name" value="CRISPR_associated_Cas2"/>
</dbReference>
<dbReference type="GO" id="GO:0004521">
    <property type="term" value="F:RNA endonuclease activity"/>
    <property type="evidence" value="ECO:0007669"/>
    <property type="project" value="InterPro"/>
</dbReference>
<keyword evidence="7 9" id="KW-0460">Magnesium</keyword>
<evidence type="ECO:0000256" key="7">
    <source>
        <dbReference type="ARBA" id="ARBA00022842"/>
    </source>
</evidence>
<keyword evidence="8 9" id="KW-0051">Antiviral defense</keyword>
<keyword evidence="3 9" id="KW-0540">Nuclease</keyword>
<evidence type="ECO:0000256" key="9">
    <source>
        <dbReference type="HAMAP-Rule" id="MF_01471"/>
    </source>
</evidence>
<dbReference type="HAMAP" id="MF_01471">
    <property type="entry name" value="Cas2"/>
    <property type="match status" value="1"/>
</dbReference>
<keyword evidence="6 9" id="KW-0378">Hydrolase</keyword>
<proteinExistence type="inferred from homology"/>
<evidence type="ECO:0000256" key="8">
    <source>
        <dbReference type="ARBA" id="ARBA00023118"/>
    </source>
</evidence>
<sequence length="96" mass="11205">MYLLFYDITENNLRTKISKLLIETGYERLQLSVFVAPYNPLNNKVWQKIKMLLINTPTNKVYCIKLTNESFYNIKIIGNLEIDLKYLAGDLSSLIV</sequence>
<dbReference type="Proteomes" id="UP000199312">
    <property type="component" value="Unassembled WGS sequence"/>
</dbReference>
<comment type="similarity">
    <text evidence="2 9">Belongs to the CRISPR-associated endoribonuclease Cas2 protein family.</text>
</comment>
<keyword evidence="5 9" id="KW-0255">Endonuclease</keyword>
<evidence type="ECO:0000256" key="6">
    <source>
        <dbReference type="ARBA" id="ARBA00022801"/>
    </source>
</evidence>
<evidence type="ECO:0000256" key="4">
    <source>
        <dbReference type="ARBA" id="ARBA00022723"/>
    </source>
</evidence>
<comment type="function">
    <text evidence="9">CRISPR (clustered regularly interspaced short palindromic repeat), is an adaptive immune system that provides protection against mobile genetic elements (viruses, transposable elements and conjugative plasmids). CRISPR clusters contain sequences complementary to antecedent mobile elements and target invading nucleic acids. CRISPR clusters are transcribed and processed into CRISPR RNA (crRNA). Functions as a ssRNA-specific endoribonuclease. Involved in the integration of spacer DNA into the CRISPR cassette.</text>
</comment>
<dbReference type="Gene3D" id="3.30.70.240">
    <property type="match status" value="1"/>
</dbReference>
<evidence type="ECO:0000256" key="3">
    <source>
        <dbReference type="ARBA" id="ARBA00022722"/>
    </source>
</evidence>
<dbReference type="GO" id="GO:0046872">
    <property type="term" value="F:metal ion binding"/>
    <property type="evidence" value="ECO:0007669"/>
    <property type="project" value="UniProtKB-UniRule"/>
</dbReference>
<name>A0A1I6SRI9_9FLAO</name>
<dbReference type="GO" id="GO:0043571">
    <property type="term" value="P:maintenance of CRISPR repeat elements"/>
    <property type="evidence" value="ECO:0007669"/>
    <property type="project" value="UniProtKB-UniRule"/>
</dbReference>
<evidence type="ECO:0000313" key="10">
    <source>
        <dbReference type="EMBL" id="SFS79448.1"/>
    </source>
</evidence>
<gene>
    <name evidence="9" type="primary">cas2</name>
    <name evidence="10" type="ORF">SAMN04488006_0072</name>
</gene>
<evidence type="ECO:0000313" key="11">
    <source>
        <dbReference type="Proteomes" id="UP000199312"/>
    </source>
</evidence>
<evidence type="ECO:0000256" key="1">
    <source>
        <dbReference type="ARBA" id="ARBA00001946"/>
    </source>
</evidence>
<dbReference type="GO" id="GO:0051607">
    <property type="term" value="P:defense response to virus"/>
    <property type="evidence" value="ECO:0007669"/>
    <property type="project" value="UniProtKB-UniRule"/>
</dbReference>
<dbReference type="EMBL" id="FOZP01000010">
    <property type="protein sequence ID" value="SFS79448.1"/>
    <property type="molecule type" value="Genomic_DNA"/>
</dbReference>
<dbReference type="SUPFAM" id="SSF143430">
    <property type="entry name" value="TTP0101/SSO1404-like"/>
    <property type="match status" value="1"/>
</dbReference>